<evidence type="ECO:0000313" key="2">
    <source>
        <dbReference type="EMBL" id="MPL97666.1"/>
    </source>
</evidence>
<protein>
    <recommendedName>
        <fullName evidence="1">DUF4377 domain-containing protein</fullName>
    </recommendedName>
</protein>
<sequence length="147" mass="17616">MKNEYHILSEVQDFKYYLIQNFMKKSLLLIALLFAIFMVSSCEKEQRVFIYHIASERYLSPDGGRFLKGVWLISRESPEAEWGIFNDREVTGFEYERGYEYVIKVKVYPVPAYMESFYPDYRLVKIISKVKKDSVLPESLREYVYKE</sequence>
<gene>
    <name evidence="2" type="ORF">SDC9_43858</name>
</gene>
<dbReference type="EMBL" id="VSSQ01000568">
    <property type="protein sequence ID" value="MPL97666.1"/>
    <property type="molecule type" value="Genomic_DNA"/>
</dbReference>
<proteinExistence type="predicted"/>
<feature type="domain" description="DUF4377" evidence="1">
    <location>
        <begin position="72"/>
        <end position="129"/>
    </location>
</feature>
<organism evidence="2">
    <name type="scientific">bioreactor metagenome</name>
    <dbReference type="NCBI Taxonomy" id="1076179"/>
    <lineage>
        <taxon>unclassified sequences</taxon>
        <taxon>metagenomes</taxon>
        <taxon>ecological metagenomes</taxon>
    </lineage>
</organism>
<comment type="caution">
    <text evidence="2">The sequence shown here is derived from an EMBL/GenBank/DDBJ whole genome shotgun (WGS) entry which is preliminary data.</text>
</comment>
<dbReference type="InterPro" id="IPR025485">
    <property type="entry name" value="DUF4377"/>
</dbReference>
<evidence type="ECO:0000259" key="1">
    <source>
        <dbReference type="Pfam" id="PF14302"/>
    </source>
</evidence>
<accession>A0A644W298</accession>
<reference evidence="2" key="1">
    <citation type="submission" date="2019-08" db="EMBL/GenBank/DDBJ databases">
        <authorList>
            <person name="Kucharzyk K."/>
            <person name="Murdoch R.W."/>
            <person name="Higgins S."/>
            <person name="Loffler F."/>
        </authorList>
    </citation>
    <scope>NUCLEOTIDE SEQUENCE</scope>
</reference>
<name>A0A644W298_9ZZZZ</name>
<dbReference type="AlphaFoldDB" id="A0A644W298"/>
<dbReference type="Pfam" id="PF14302">
    <property type="entry name" value="DUF4377"/>
    <property type="match status" value="1"/>
</dbReference>